<organism evidence="6 7">
    <name type="scientific">Tessaracoccus antarcticus</name>
    <dbReference type="NCBI Taxonomy" id="2479848"/>
    <lineage>
        <taxon>Bacteria</taxon>
        <taxon>Bacillati</taxon>
        <taxon>Actinomycetota</taxon>
        <taxon>Actinomycetes</taxon>
        <taxon>Propionibacteriales</taxon>
        <taxon>Propionibacteriaceae</taxon>
        <taxon>Tessaracoccus</taxon>
    </lineage>
</organism>
<dbReference type="SUPFAM" id="SSF53822">
    <property type="entry name" value="Periplasmic binding protein-like I"/>
    <property type="match status" value="1"/>
</dbReference>
<evidence type="ECO:0000256" key="2">
    <source>
        <dbReference type="ARBA" id="ARBA00007639"/>
    </source>
</evidence>
<dbReference type="InterPro" id="IPR028082">
    <property type="entry name" value="Peripla_BP_I"/>
</dbReference>
<reference evidence="6 7" key="1">
    <citation type="submission" date="2018-10" db="EMBL/GenBank/DDBJ databases">
        <title>Tessaracoccus antarcticuss sp. nov., isolated from sediment.</title>
        <authorList>
            <person name="Zhou L.Y."/>
            <person name="Du Z.J."/>
        </authorList>
    </citation>
    <scope>NUCLEOTIDE SEQUENCE [LARGE SCALE GENOMIC DNA]</scope>
    <source>
        <strain evidence="6 7">JDX10</strain>
    </source>
</reference>
<name>A0A3M0GBE4_9ACTN</name>
<comment type="similarity">
    <text evidence="2">Belongs to the bacterial solute-binding protein 2 family.</text>
</comment>
<comment type="subcellular location">
    <subcellularLocation>
        <location evidence="1">Cell envelope</location>
    </subcellularLocation>
</comment>
<keyword evidence="7" id="KW-1185">Reference proteome</keyword>
<dbReference type="AlphaFoldDB" id="A0A3M0GBE4"/>
<dbReference type="RefSeq" id="WP_121901352.1">
    <property type="nucleotide sequence ID" value="NZ_REFW01000002.1"/>
</dbReference>
<accession>A0A3M0GBE4</accession>
<feature type="chain" id="PRO_5038981970" evidence="4">
    <location>
        <begin position="25"/>
        <end position="318"/>
    </location>
</feature>
<dbReference type="GO" id="GO:0030313">
    <property type="term" value="C:cell envelope"/>
    <property type="evidence" value="ECO:0007669"/>
    <property type="project" value="UniProtKB-SubCell"/>
</dbReference>
<protein>
    <submittedName>
        <fullName evidence="6">Sugar ABC transporter substrate-binding protein</fullName>
    </submittedName>
</protein>
<dbReference type="EMBL" id="REFW01000002">
    <property type="protein sequence ID" value="RMB59872.1"/>
    <property type="molecule type" value="Genomic_DNA"/>
</dbReference>
<evidence type="ECO:0000313" key="6">
    <source>
        <dbReference type="EMBL" id="RMB59872.1"/>
    </source>
</evidence>
<dbReference type="GO" id="GO:0030246">
    <property type="term" value="F:carbohydrate binding"/>
    <property type="evidence" value="ECO:0007669"/>
    <property type="project" value="UniProtKB-ARBA"/>
</dbReference>
<feature type="signal peptide" evidence="4">
    <location>
        <begin position="1"/>
        <end position="24"/>
    </location>
</feature>
<evidence type="ECO:0000256" key="4">
    <source>
        <dbReference type="SAM" id="SignalP"/>
    </source>
</evidence>
<dbReference type="Pfam" id="PF13407">
    <property type="entry name" value="Peripla_BP_4"/>
    <property type="match status" value="1"/>
</dbReference>
<dbReference type="InterPro" id="IPR025997">
    <property type="entry name" value="SBP_2_dom"/>
</dbReference>
<evidence type="ECO:0000259" key="5">
    <source>
        <dbReference type="Pfam" id="PF13407"/>
    </source>
</evidence>
<dbReference type="PROSITE" id="PS51257">
    <property type="entry name" value="PROKAR_LIPOPROTEIN"/>
    <property type="match status" value="1"/>
</dbReference>
<dbReference type="OrthoDB" id="1957427at2"/>
<dbReference type="PANTHER" id="PTHR46847">
    <property type="entry name" value="D-ALLOSE-BINDING PERIPLASMIC PROTEIN-RELATED"/>
    <property type="match status" value="1"/>
</dbReference>
<sequence length="318" mass="32317">MKPRNLWSAVAVTVVASLSLISCGSDEGGATADPSTTAPGAAQSVSVQVLTPYLANAATKEVIDLFQADGEKRGWDVSVVDTAGDMSKLNSAFQDAAAQKPDAIVLGTGDPTQISLGLKAAADAGVPVFAIDAGAADGIVANVTSDNADLGKKSAEALIDAMGGKGAVVMLTHDPHPGVRARAEGAKKTFEDAGITVLEAKHVEVPGPVENARASVQDIMSARADEVTGIWGGWDEPALGAVQALEAAGITDVPVVGVDGQDFALAEIEKGGPFVATVKQDWPAIATKVADLVEAKVVDSKDPETNNFELPGSLITGK</sequence>
<evidence type="ECO:0000313" key="7">
    <source>
        <dbReference type="Proteomes" id="UP000275256"/>
    </source>
</evidence>
<proteinExistence type="inferred from homology"/>
<comment type="caution">
    <text evidence="6">The sequence shown here is derived from an EMBL/GenBank/DDBJ whole genome shotgun (WGS) entry which is preliminary data.</text>
</comment>
<feature type="domain" description="Periplasmic binding protein" evidence="5">
    <location>
        <begin position="49"/>
        <end position="295"/>
    </location>
</feature>
<keyword evidence="3 4" id="KW-0732">Signal</keyword>
<evidence type="ECO:0000256" key="1">
    <source>
        <dbReference type="ARBA" id="ARBA00004196"/>
    </source>
</evidence>
<dbReference type="PANTHER" id="PTHR46847:SF1">
    <property type="entry name" value="D-ALLOSE-BINDING PERIPLASMIC PROTEIN-RELATED"/>
    <property type="match status" value="1"/>
</dbReference>
<dbReference type="Proteomes" id="UP000275256">
    <property type="component" value="Unassembled WGS sequence"/>
</dbReference>
<gene>
    <name evidence="6" type="ORF">EAX62_09020</name>
</gene>
<dbReference type="Gene3D" id="3.40.50.2300">
    <property type="match status" value="2"/>
</dbReference>
<evidence type="ECO:0000256" key="3">
    <source>
        <dbReference type="ARBA" id="ARBA00022729"/>
    </source>
</evidence>